<evidence type="ECO:0000313" key="3">
    <source>
        <dbReference type="Proteomes" id="UP000284403"/>
    </source>
</evidence>
<evidence type="ECO:0000256" key="1">
    <source>
        <dbReference type="SAM" id="MobiDB-lite"/>
    </source>
</evidence>
<reference evidence="2 3" key="1">
    <citation type="journal article" date="2018" name="BMC Genomics">
        <title>Genomic comparison of Trypanosoma conorhini and Trypanosoma rangeli to Trypanosoma cruzi strains of high and low virulence.</title>
        <authorList>
            <person name="Bradwell K.R."/>
            <person name="Koparde V.N."/>
            <person name="Matveyev A.V."/>
            <person name="Serrano M.G."/>
            <person name="Alves J.M."/>
            <person name="Parikh H."/>
            <person name="Huang B."/>
            <person name="Lee V."/>
            <person name="Espinosa-Alvarez O."/>
            <person name="Ortiz P.A."/>
            <person name="Costa-Martins A.G."/>
            <person name="Teixeira M.M."/>
            <person name="Buck G.A."/>
        </authorList>
    </citation>
    <scope>NUCLEOTIDE SEQUENCE [LARGE SCALE GENOMIC DNA]</scope>
    <source>
        <strain evidence="2 3">025E</strain>
    </source>
</reference>
<accession>A0A3R7LFJ4</accession>
<dbReference type="RefSeq" id="XP_029231497.1">
    <property type="nucleotide sequence ID" value="XM_029368378.1"/>
</dbReference>
<dbReference type="OrthoDB" id="205993at2759"/>
<feature type="region of interest" description="Disordered" evidence="1">
    <location>
        <begin position="795"/>
        <end position="824"/>
    </location>
</feature>
<dbReference type="GeneID" id="40315051"/>
<dbReference type="Pfam" id="PF04910">
    <property type="entry name" value="Tcf25"/>
    <property type="match status" value="1"/>
</dbReference>
<feature type="compositionally biased region" description="Basic and acidic residues" evidence="1">
    <location>
        <begin position="78"/>
        <end position="90"/>
    </location>
</feature>
<comment type="caution">
    <text evidence="2">The sequence shown here is derived from an EMBL/GenBank/DDBJ whole genome shotgun (WGS) entry which is preliminary data.</text>
</comment>
<evidence type="ECO:0000313" key="2">
    <source>
        <dbReference type="EMBL" id="RNF26291.1"/>
    </source>
</evidence>
<organism evidence="2 3">
    <name type="scientific">Trypanosoma conorhini</name>
    <dbReference type="NCBI Taxonomy" id="83891"/>
    <lineage>
        <taxon>Eukaryota</taxon>
        <taxon>Discoba</taxon>
        <taxon>Euglenozoa</taxon>
        <taxon>Kinetoplastea</taxon>
        <taxon>Metakinetoplastina</taxon>
        <taxon>Trypanosomatida</taxon>
        <taxon>Trypanosomatidae</taxon>
        <taxon>Trypanosoma</taxon>
    </lineage>
</organism>
<dbReference type="Proteomes" id="UP000284403">
    <property type="component" value="Unassembled WGS sequence"/>
</dbReference>
<proteinExistence type="predicted"/>
<feature type="compositionally biased region" description="Basic and acidic residues" evidence="1">
    <location>
        <begin position="123"/>
        <end position="133"/>
    </location>
</feature>
<dbReference type="PANTHER" id="PTHR22684">
    <property type="entry name" value="NULP1-RELATED"/>
    <property type="match status" value="1"/>
</dbReference>
<name>A0A3R7LFJ4_9TRYP</name>
<dbReference type="EMBL" id="MKKU01000048">
    <property type="protein sequence ID" value="RNF26291.1"/>
    <property type="molecule type" value="Genomic_DNA"/>
</dbReference>
<dbReference type="AlphaFoldDB" id="A0A3R7LFJ4"/>
<feature type="compositionally biased region" description="Basic residues" evidence="1">
    <location>
        <begin position="134"/>
        <end position="146"/>
    </location>
</feature>
<feature type="region of interest" description="Disordered" evidence="1">
    <location>
        <begin position="1"/>
        <end position="153"/>
    </location>
</feature>
<sequence length="839" mass="93085">MSARQLRRLQNLVKASTGADVEDDDDAEKTRPSTMRIPGGARKSGRRQKAAGQQAPVETCSHHGQGEEGGALTTSVDGKADIHRKTEGQGERAALAGRREPEVAISSNQEVEARDAPAAVGEVQKKEEMMSERRSKRQRNRNAKAKRREEEREEELLLEAALRQREEDATAGAGGFDTGGKESEEADLLELLSACDVKKLDTREERIRRFGARAVEDVGDGRVPTRRRENRPASLLFAEHGHFAPRFFHSLLATPNRYCWPQYDGLGVALVVKGTKAAKDNHTSKEDSNSMVAGPLVYYLDDATAETRRADMALAVCGSLHAGVEGIMQCLASAPYHIPTLIIASNMFETMGSVPRAQEAIDVALYHVGVLLSRFPVRQTVRRRCMPFSIASNKQLFQVLRCGVQQALRKAATRTAWEIAKLIYSLDDTDPLGMLLQLDYLALRAKRWAWLVQVNFLVTRELELEADGKADESNDARSNRRLALALSTLPGFYFSAALAKYFLEREEAACVGATGTTRSKTSKVIREMKSMQLHAFHNTPPAVVMLARAIGRFPSAAVLLVEKLGSQSVLPSAPAAWQDIVKAHETTTEEHSLHVASMWVARNAEMWKAAEPSAFLRQVVQNDDGSWLTSCSGAGNTTTSTAAVAVTADALHPLTPWKHAPLKEEDILGPTLTAIPAHLLDTNELTEEDLRDEARRATRRELAPMEQITLLRFQALYGPLSPPTLLPAEQLARYSTRFEEEGRERQVGEDHNPLLLFFQTLLPWNSTQEMALRAALDAAGVPDPAVNLSRRLRMEDEAAGQESSYEYEYGEEEEEGDGWETEESWYDERFFIESEDDEN</sequence>
<protein>
    <submittedName>
        <fullName evidence="2">Putative transcription factor 25-like</fullName>
    </submittedName>
</protein>
<dbReference type="InterPro" id="IPR006994">
    <property type="entry name" value="TCF25/Rqc1"/>
</dbReference>
<gene>
    <name evidence="2" type="ORF">Tco025E_01440</name>
</gene>
<keyword evidence="3" id="KW-1185">Reference proteome</keyword>
<feature type="compositionally biased region" description="Acidic residues" evidence="1">
    <location>
        <begin position="808"/>
        <end position="824"/>
    </location>
</feature>
<dbReference type="PANTHER" id="PTHR22684:SF0">
    <property type="entry name" value="RIBOSOME QUALITY CONTROL COMPLEX SUBUNIT TCF25"/>
    <property type="match status" value="1"/>
</dbReference>
<dbReference type="GO" id="GO:1990112">
    <property type="term" value="C:RQC complex"/>
    <property type="evidence" value="ECO:0007669"/>
    <property type="project" value="TreeGrafter"/>
</dbReference>